<dbReference type="InterPro" id="IPR039470">
    <property type="entry name" value="Nuc_deoxyri_tr2"/>
</dbReference>
<dbReference type="Proteomes" id="UP001500456">
    <property type="component" value="Unassembled WGS sequence"/>
</dbReference>
<dbReference type="Gene3D" id="3.40.50.450">
    <property type="match status" value="1"/>
</dbReference>
<reference evidence="2" key="1">
    <citation type="journal article" date="2019" name="Int. J. Syst. Evol. Microbiol.">
        <title>The Global Catalogue of Microorganisms (GCM) 10K type strain sequencing project: providing services to taxonomists for standard genome sequencing and annotation.</title>
        <authorList>
            <consortium name="The Broad Institute Genomics Platform"/>
            <consortium name="The Broad Institute Genome Sequencing Center for Infectious Disease"/>
            <person name="Wu L."/>
            <person name="Ma J."/>
        </authorList>
    </citation>
    <scope>NUCLEOTIDE SEQUENCE [LARGE SCALE GENOMIC DNA]</scope>
    <source>
        <strain evidence="2">JCM 16924</strain>
    </source>
</reference>
<dbReference type="EMBL" id="BAAAZX010000069">
    <property type="protein sequence ID" value="GAA4033220.1"/>
    <property type="molecule type" value="Genomic_DNA"/>
</dbReference>
<comment type="caution">
    <text evidence="1">The sequence shown here is derived from an EMBL/GenBank/DDBJ whole genome shotgun (WGS) entry which is preliminary data.</text>
</comment>
<name>A0ABP7TYM3_9ACTN</name>
<keyword evidence="2" id="KW-1185">Reference proteome</keyword>
<accession>A0ABP7TYM3</accession>
<evidence type="ECO:0000313" key="1">
    <source>
        <dbReference type="EMBL" id="GAA4033220.1"/>
    </source>
</evidence>
<organism evidence="1 2">
    <name type="scientific">Streptomyces plumbiresistens</name>
    <dbReference type="NCBI Taxonomy" id="511811"/>
    <lineage>
        <taxon>Bacteria</taxon>
        <taxon>Bacillati</taxon>
        <taxon>Actinomycetota</taxon>
        <taxon>Actinomycetes</taxon>
        <taxon>Kitasatosporales</taxon>
        <taxon>Streptomycetaceae</taxon>
        <taxon>Streptomyces</taxon>
    </lineage>
</organism>
<evidence type="ECO:0000313" key="2">
    <source>
        <dbReference type="Proteomes" id="UP001500456"/>
    </source>
</evidence>
<gene>
    <name evidence="1" type="ORF">GCM10022232_93820</name>
</gene>
<dbReference type="RefSeq" id="WP_345572039.1">
    <property type="nucleotide sequence ID" value="NZ_BAAAZX010000069.1"/>
</dbReference>
<dbReference type="Pfam" id="PF15891">
    <property type="entry name" value="Nuc_deoxyri_tr2"/>
    <property type="match status" value="1"/>
</dbReference>
<sequence>MSAGGVLAGESIEQMLRPHPKLDSWRLAPVLRAYPDGSAHAQALVRDLLDAIAVNGFPLLPPRPLRYVEAPARFDGHAPSLFLAGGITGCPDWQRRAVLQLDAIGSPAVVLNPRREHFPVGQADATQEQVAWEYEHLRLADVILFWFCAEAVQPVALFELGAHAARGTRLAVGAHPEYPRRLDVLEQLRHARPDVTVHDSLRDTVHGAAAHLPAKPTPRP</sequence>
<proteinExistence type="predicted"/>
<protein>
    <submittedName>
        <fullName evidence="1">Uncharacterized protein</fullName>
    </submittedName>
</protein>